<dbReference type="Pfam" id="PF00440">
    <property type="entry name" value="TetR_N"/>
    <property type="match status" value="1"/>
</dbReference>
<dbReference type="InterPro" id="IPR036271">
    <property type="entry name" value="Tet_transcr_reg_TetR-rel_C_sf"/>
</dbReference>
<organism evidence="5 6">
    <name type="scientific">Sphingorhabdus lutea</name>
    <dbReference type="NCBI Taxonomy" id="1913578"/>
    <lineage>
        <taxon>Bacteria</taxon>
        <taxon>Pseudomonadati</taxon>
        <taxon>Pseudomonadota</taxon>
        <taxon>Alphaproteobacteria</taxon>
        <taxon>Sphingomonadales</taxon>
        <taxon>Sphingomonadaceae</taxon>
        <taxon>Sphingorhabdus</taxon>
    </lineage>
</organism>
<dbReference type="STRING" id="1913578.LPB140_10680"/>
<dbReference type="InterPro" id="IPR050624">
    <property type="entry name" value="HTH-type_Tx_Regulator"/>
</dbReference>
<dbReference type="PANTHER" id="PTHR43479">
    <property type="entry name" value="ACREF/ENVCD OPERON REPRESSOR-RELATED"/>
    <property type="match status" value="1"/>
</dbReference>
<dbReference type="InterPro" id="IPR009057">
    <property type="entry name" value="Homeodomain-like_sf"/>
</dbReference>
<evidence type="ECO:0000313" key="6">
    <source>
        <dbReference type="Proteomes" id="UP000242561"/>
    </source>
</evidence>
<evidence type="ECO:0000256" key="1">
    <source>
        <dbReference type="ARBA" id="ARBA00023125"/>
    </source>
</evidence>
<keyword evidence="1 2" id="KW-0238">DNA-binding</keyword>
<dbReference type="SUPFAM" id="SSF48498">
    <property type="entry name" value="Tetracyclin repressor-like, C-terminal domain"/>
    <property type="match status" value="1"/>
</dbReference>
<protein>
    <submittedName>
        <fullName evidence="5">TetR family transcriptional regulator</fullName>
    </submittedName>
</protein>
<dbReference type="PROSITE" id="PS50977">
    <property type="entry name" value="HTH_TETR_2"/>
    <property type="match status" value="1"/>
</dbReference>
<reference evidence="5 6" key="1">
    <citation type="submission" date="2016-11" db="EMBL/GenBank/DDBJ databases">
        <title>Sphingorhabdus sp. LPB0140, isolated from marine environment.</title>
        <authorList>
            <person name="Kim E."/>
            <person name="Yi H."/>
        </authorList>
    </citation>
    <scope>NUCLEOTIDE SEQUENCE [LARGE SCALE GENOMIC DNA]</scope>
    <source>
        <strain evidence="5 6">LPB0140</strain>
    </source>
</reference>
<keyword evidence="6" id="KW-1185">Reference proteome</keyword>
<dbReference type="Gene3D" id="1.10.10.60">
    <property type="entry name" value="Homeodomain-like"/>
    <property type="match status" value="1"/>
</dbReference>
<dbReference type="SUPFAM" id="SSF46689">
    <property type="entry name" value="Homeodomain-like"/>
    <property type="match status" value="1"/>
</dbReference>
<dbReference type="Proteomes" id="UP000242561">
    <property type="component" value="Chromosome"/>
</dbReference>
<accession>A0A1L3JF97</accession>
<evidence type="ECO:0000313" key="5">
    <source>
        <dbReference type="EMBL" id="APG63794.1"/>
    </source>
</evidence>
<dbReference type="AlphaFoldDB" id="A0A1L3JF97"/>
<sequence length="210" mass="23531">MLKNGPKQAISDNAIGHKVPRTERGRRTMRAILDAAAMEFGANGFGETSIVSITQRAKVALGSFYTYFDSKEEVFRALVKDMSERVKEQAAAAMTGRENALEKERTALSAFIEFSREHKEIYRIIDEAEFADPQSYREHYQGTAERIFMRLQKGADNGELSTQLTEAHAWAIMGMNVFLGLRYGIWSEEMTASEVANIAHGILSDGIIKK</sequence>
<dbReference type="PRINTS" id="PR00455">
    <property type="entry name" value="HTHTETR"/>
</dbReference>
<feature type="region of interest" description="Disordered" evidence="3">
    <location>
        <begin position="1"/>
        <end position="23"/>
    </location>
</feature>
<dbReference type="InterPro" id="IPR023772">
    <property type="entry name" value="DNA-bd_HTH_TetR-type_CS"/>
</dbReference>
<dbReference type="PROSITE" id="PS01081">
    <property type="entry name" value="HTH_TETR_1"/>
    <property type="match status" value="1"/>
</dbReference>
<evidence type="ECO:0000256" key="3">
    <source>
        <dbReference type="SAM" id="MobiDB-lite"/>
    </source>
</evidence>
<name>A0A1L3JF97_9SPHN</name>
<dbReference type="InterPro" id="IPR001647">
    <property type="entry name" value="HTH_TetR"/>
</dbReference>
<proteinExistence type="predicted"/>
<feature type="DNA-binding region" description="H-T-H motif" evidence="2">
    <location>
        <begin position="49"/>
        <end position="68"/>
    </location>
</feature>
<evidence type="ECO:0000259" key="4">
    <source>
        <dbReference type="PROSITE" id="PS50977"/>
    </source>
</evidence>
<dbReference type="KEGG" id="sphl:LPB140_10680"/>
<dbReference type="EMBL" id="CP018154">
    <property type="protein sequence ID" value="APG63794.1"/>
    <property type="molecule type" value="Genomic_DNA"/>
</dbReference>
<feature type="domain" description="HTH tetR-type" evidence="4">
    <location>
        <begin position="26"/>
        <end position="86"/>
    </location>
</feature>
<evidence type="ECO:0000256" key="2">
    <source>
        <dbReference type="PROSITE-ProRule" id="PRU00335"/>
    </source>
</evidence>
<dbReference type="Gene3D" id="1.10.357.10">
    <property type="entry name" value="Tetracycline Repressor, domain 2"/>
    <property type="match status" value="1"/>
</dbReference>
<dbReference type="PANTHER" id="PTHR43479:SF11">
    <property type="entry name" value="ACREF_ENVCD OPERON REPRESSOR-RELATED"/>
    <property type="match status" value="1"/>
</dbReference>
<dbReference type="GO" id="GO:0003677">
    <property type="term" value="F:DNA binding"/>
    <property type="evidence" value="ECO:0007669"/>
    <property type="project" value="UniProtKB-UniRule"/>
</dbReference>
<gene>
    <name evidence="5" type="ORF">LPB140_10680</name>
</gene>